<gene>
    <name evidence="1" type="ORF">PISMIDRAFT_422106</name>
</gene>
<name>A0A0C9ZWP5_9AGAM</name>
<sequence>MSTANSPIVTLLHSAGSKKRINEAVPAPAVGDSSPRRDGHWRTYKQQNNSVNVCLYRQLAPRQRSILERRAKYFCSVYLSLFWHCTGHGGFVSTEVLTLDQCCKTPESFLNSSLTTVSINQKKYTIS</sequence>
<evidence type="ECO:0000313" key="1">
    <source>
        <dbReference type="EMBL" id="KIK24063.1"/>
    </source>
</evidence>
<organism evidence="1 2">
    <name type="scientific">Pisolithus microcarpus 441</name>
    <dbReference type="NCBI Taxonomy" id="765257"/>
    <lineage>
        <taxon>Eukaryota</taxon>
        <taxon>Fungi</taxon>
        <taxon>Dikarya</taxon>
        <taxon>Basidiomycota</taxon>
        <taxon>Agaricomycotina</taxon>
        <taxon>Agaricomycetes</taxon>
        <taxon>Agaricomycetidae</taxon>
        <taxon>Boletales</taxon>
        <taxon>Sclerodermatineae</taxon>
        <taxon>Pisolithaceae</taxon>
        <taxon>Pisolithus</taxon>
    </lineage>
</organism>
<keyword evidence="2" id="KW-1185">Reference proteome</keyword>
<dbReference type="HOGENOM" id="CLU_1971392_0_0_1"/>
<dbReference type="AlphaFoldDB" id="A0A0C9ZWP5"/>
<dbReference type="EMBL" id="KN833720">
    <property type="protein sequence ID" value="KIK24063.1"/>
    <property type="molecule type" value="Genomic_DNA"/>
</dbReference>
<dbReference type="Proteomes" id="UP000054018">
    <property type="component" value="Unassembled WGS sequence"/>
</dbReference>
<reference evidence="2" key="2">
    <citation type="submission" date="2015-01" db="EMBL/GenBank/DDBJ databases">
        <title>Evolutionary Origins and Diversification of the Mycorrhizal Mutualists.</title>
        <authorList>
            <consortium name="DOE Joint Genome Institute"/>
            <consortium name="Mycorrhizal Genomics Consortium"/>
            <person name="Kohler A."/>
            <person name="Kuo A."/>
            <person name="Nagy L.G."/>
            <person name="Floudas D."/>
            <person name="Copeland A."/>
            <person name="Barry K.W."/>
            <person name="Cichocki N."/>
            <person name="Veneault-Fourrey C."/>
            <person name="LaButti K."/>
            <person name="Lindquist E.A."/>
            <person name="Lipzen A."/>
            <person name="Lundell T."/>
            <person name="Morin E."/>
            <person name="Murat C."/>
            <person name="Riley R."/>
            <person name="Ohm R."/>
            <person name="Sun H."/>
            <person name="Tunlid A."/>
            <person name="Henrissat B."/>
            <person name="Grigoriev I.V."/>
            <person name="Hibbett D.S."/>
            <person name="Martin F."/>
        </authorList>
    </citation>
    <scope>NUCLEOTIDE SEQUENCE [LARGE SCALE GENOMIC DNA]</scope>
    <source>
        <strain evidence="2">441</strain>
    </source>
</reference>
<accession>A0A0C9ZWP5</accession>
<reference evidence="1 2" key="1">
    <citation type="submission" date="2014-04" db="EMBL/GenBank/DDBJ databases">
        <authorList>
            <consortium name="DOE Joint Genome Institute"/>
            <person name="Kuo A."/>
            <person name="Kohler A."/>
            <person name="Costa M.D."/>
            <person name="Nagy L.G."/>
            <person name="Floudas D."/>
            <person name="Copeland A."/>
            <person name="Barry K.W."/>
            <person name="Cichocki N."/>
            <person name="Veneault-Fourrey C."/>
            <person name="LaButti K."/>
            <person name="Lindquist E.A."/>
            <person name="Lipzen A."/>
            <person name="Lundell T."/>
            <person name="Morin E."/>
            <person name="Murat C."/>
            <person name="Sun H."/>
            <person name="Tunlid A."/>
            <person name="Henrissat B."/>
            <person name="Grigoriev I.V."/>
            <person name="Hibbett D.S."/>
            <person name="Martin F."/>
            <person name="Nordberg H.P."/>
            <person name="Cantor M.N."/>
            <person name="Hua S.X."/>
        </authorList>
    </citation>
    <scope>NUCLEOTIDE SEQUENCE [LARGE SCALE GENOMIC DNA]</scope>
    <source>
        <strain evidence="1 2">441</strain>
    </source>
</reference>
<evidence type="ECO:0000313" key="2">
    <source>
        <dbReference type="Proteomes" id="UP000054018"/>
    </source>
</evidence>
<proteinExistence type="predicted"/>
<protein>
    <submittedName>
        <fullName evidence="1">Unplaced genomic scaffold scaffold_36, whole genome shotgun sequence</fullName>
    </submittedName>
</protein>